<reference evidence="11" key="1">
    <citation type="journal article" date="2023" name="G3 (Bethesda)">
        <title>A reference genome for the long-term kleptoplast-retaining sea slug Elysia crispata morphotype clarki.</title>
        <authorList>
            <person name="Eastman K.E."/>
            <person name="Pendleton A.L."/>
            <person name="Shaikh M.A."/>
            <person name="Suttiyut T."/>
            <person name="Ogas R."/>
            <person name="Tomko P."/>
            <person name="Gavelis G."/>
            <person name="Widhalm J.R."/>
            <person name="Wisecaver J.H."/>
        </authorList>
    </citation>
    <scope>NUCLEOTIDE SEQUENCE</scope>
    <source>
        <strain evidence="11">ECLA1</strain>
    </source>
</reference>
<keyword evidence="8" id="KW-0807">Transducer</keyword>
<accession>A0AAE0XZ21</accession>
<feature type="transmembrane region" description="Helical" evidence="9">
    <location>
        <begin position="71"/>
        <end position="91"/>
    </location>
</feature>
<keyword evidence="7" id="KW-0675">Receptor</keyword>
<keyword evidence="2" id="KW-1003">Cell membrane</keyword>
<evidence type="ECO:0000259" key="10">
    <source>
        <dbReference type="PROSITE" id="PS50262"/>
    </source>
</evidence>
<evidence type="ECO:0000256" key="4">
    <source>
        <dbReference type="ARBA" id="ARBA00022989"/>
    </source>
</evidence>
<dbReference type="Proteomes" id="UP001283361">
    <property type="component" value="Unassembled WGS sequence"/>
</dbReference>
<dbReference type="PROSITE" id="PS50262">
    <property type="entry name" value="G_PROTEIN_RECEP_F1_2"/>
    <property type="match status" value="1"/>
</dbReference>
<dbReference type="PANTHER" id="PTHR24249">
    <property type="entry name" value="HISTAMINE RECEPTOR-RELATED G-PROTEIN COUPLED RECEPTOR"/>
    <property type="match status" value="1"/>
</dbReference>
<keyword evidence="6 9" id="KW-0472">Membrane</keyword>
<feature type="domain" description="G-protein coupled receptors family 1 profile" evidence="10">
    <location>
        <begin position="50"/>
        <end position="166"/>
    </location>
</feature>
<evidence type="ECO:0000256" key="5">
    <source>
        <dbReference type="ARBA" id="ARBA00023040"/>
    </source>
</evidence>
<evidence type="ECO:0000313" key="12">
    <source>
        <dbReference type="Proteomes" id="UP001283361"/>
    </source>
</evidence>
<dbReference type="PANTHER" id="PTHR24249:SF372">
    <property type="entry name" value="G-PROTEIN COUPLED RECEPTORS FAMILY 1 PROFILE DOMAIN-CONTAINING PROTEIN"/>
    <property type="match status" value="1"/>
</dbReference>
<evidence type="ECO:0000256" key="8">
    <source>
        <dbReference type="ARBA" id="ARBA00023224"/>
    </source>
</evidence>
<keyword evidence="5" id="KW-0297">G-protein coupled receptor</keyword>
<evidence type="ECO:0000313" key="11">
    <source>
        <dbReference type="EMBL" id="KAK3725629.1"/>
    </source>
</evidence>
<dbReference type="Pfam" id="PF10328">
    <property type="entry name" value="7TM_GPCR_Srx"/>
    <property type="match status" value="1"/>
</dbReference>
<feature type="transmembrane region" description="Helical" evidence="9">
    <location>
        <begin position="207"/>
        <end position="226"/>
    </location>
</feature>
<keyword evidence="3 9" id="KW-0812">Transmembrane</keyword>
<organism evidence="11 12">
    <name type="scientific">Elysia crispata</name>
    <name type="common">lettuce slug</name>
    <dbReference type="NCBI Taxonomy" id="231223"/>
    <lineage>
        <taxon>Eukaryota</taxon>
        <taxon>Metazoa</taxon>
        <taxon>Spiralia</taxon>
        <taxon>Lophotrochozoa</taxon>
        <taxon>Mollusca</taxon>
        <taxon>Gastropoda</taxon>
        <taxon>Heterobranchia</taxon>
        <taxon>Euthyneura</taxon>
        <taxon>Panpulmonata</taxon>
        <taxon>Sacoglossa</taxon>
        <taxon>Placobranchoidea</taxon>
        <taxon>Plakobranchidae</taxon>
        <taxon>Elysia</taxon>
    </lineage>
</organism>
<comment type="caution">
    <text evidence="11">The sequence shown here is derived from an EMBL/GenBank/DDBJ whole genome shotgun (WGS) entry which is preliminary data.</text>
</comment>
<keyword evidence="12" id="KW-1185">Reference proteome</keyword>
<name>A0AAE0XZ21_9GAST</name>
<evidence type="ECO:0000256" key="6">
    <source>
        <dbReference type="ARBA" id="ARBA00023136"/>
    </source>
</evidence>
<dbReference type="CDD" id="cd00637">
    <property type="entry name" value="7tm_classA_rhodopsin-like"/>
    <property type="match status" value="1"/>
</dbReference>
<dbReference type="GO" id="GO:0005886">
    <property type="term" value="C:plasma membrane"/>
    <property type="evidence" value="ECO:0007669"/>
    <property type="project" value="UniProtKB-SubCell"/>
</dbReference>
<dbReference type="Gene3D" id="1.20.1070.10">
    <property type="entry name" value="Rhodopsin 7-helix transmembrane proteins"/>
    <property type="match status" value="1"/>
</dbReference>
<dbReference type="AlphaFoldDB" id="A0AAE0XZ21"/>
<keyword evidence="4 9" id="KW-1133">Transmembrane helix</keyword>
<dbReference type="InterPro" id="IPR017452">
    <property type="entry name" value="GPCR_Rhodpsn_7TM"/>
</dbReference>
<dbReference type="InterPro" id="IPR019430">
    <property type="entry name" value="7TM_GPCR_serpentine_rcpt_Srx"/>
</dbReference>
<comment type="subcellular location">
    <subcellularLocation>
        <location evidence="1">Cell membrane</location>
        <topology evidence="1">Multi-pass membrane protein</topology>
    </subcellularLocation>
</comment>
<evidence type="ECO:0000256" key="9">
    <source>
        <dbReference type="SAM" id="Phobius"/>
    </source>
</evidence>
<feature type="transmembrane region" description="Helical" evidence="9">
    <location>
        <begin position="35"/>
        <end position="59"/>
    </location>
</feature>
<feature type="transmembrane region" description="Helical" evidence="9">
    <location>
        <begin position="153"/>
        <end position="177"/>
    </location>
</feature>
<evidence type="ECO:0000256" key="3">
    <source>
        <dbReference type="ARBA" id="ARBA00022692"/>
    </source>
</evidence>
<evidence type="ECO:0000256" key="7">
    <source>
        <dbReference type="ARBA" id="ARBA00023170"/>
    </source>
</evidence>
<evidence type="ECO:0000256" key="2">
    <source>
        <dbReference type="ARBA" id="ARBA00022475"/>
    </source>
</evidence>
<dbReference type="InterPro" id="IPR050569">
    <property type="entry name" value="TAAR"/>
</dbReference>
<evidence type="ECO:0000256" key="1">
    <source>
        <dbReference type="ARBA" id="ARBA00004651"/>
    </source>
</evidence>
<protein>
    <recommendedName>
        <fullName evidence="10">G-protein coupled receptors family 1 profile domain-containing protein</fullName>
    </recommendedName>
</protein>
<dbReference type="GO" id="GO:0004930">
    <property type="term" value="F:G protein-coupled receptor activity"/>
    <property type="evidence" value="ECO:0007669"/>
    <property type="project" value="UniProtKB-KW"/>
</dbReference>
<dbReference type="EMBL" id="JAWDGP010007329">
    <property type="protein sequence ID" value="KAK3725629.1"/>
    <property type="molecule type" value="Genomic_DNA"/>
</dbReference>
<dbReference type="SUPFAM" id="SSF81321">
    <property type="entry name" value="Family A G protein-coupled receptor-like"/>
    <property type="match status" value="1"/>
</dbReference>
<proteinExistence type="predicted"/>
<gene>
    <name evidence="11" type="ORF">RRG08_043046</name>
</gene>
<sequence length="277" mass="31350">MDLPSAEDSVGNFSFFYSWPGISAYDQMIFTVSNVLLNLTMAIYGFAVVANTAIISVFLKDGFKSTSNISFFALAIADLLVSVIWFPWLMAFHHILYKYMSFFWIEMFNEFLLPCAEAIRSIGSLITAIISLERLCCIMFPLKVKQIFTRKSVVWLIMAALVYEMIAMSTFVAGVYLQRKAFLLYSQRNTTVFSGDLPPDFFLGTEISGYAAVAGFFGPNYVLYVIRDGPSRPAKLSHRKKHDWMKSSIAEYVDGSLTTHAFLRRICNASLPRTNLH</sequence>